<comment type="caution">
    <text evidence="8">The sequence shown here is derived from an EMBL/GenBank/DDBJ whole genome shotgun (WGS) entry which is preliminary data.</text>
</comment>
<dbReference type="CDD" id="cd08977">
    <property type="entry name" value="SusD"/>
    <property type="match status" value="1"/>
</dbReference>
<dbReference type="Proteomes" id="UP000461730">
    <property type="component" value="Unassembled WGS sequence"/>
</dbReference>
<dbReference type="EMBL" id="WRXN01000006">
    <property type="protein sequence ID" value="MVT09646.1"/>
    <property type="molecule type" value="Genomic_DNA"/>
</dbReference>
<dbReference type="RefSeq" id="WP_157307090.1">
    <property type="nucleotide sequence ID" value="NZ_WRXN01000006.1"/>
</dbReference>
<sequence>MTILRHILLLILLLLYGGCRKMLETPVDPVTGGETVYASDAAAAAVLTGLYYKMSEGGPATGEWGLSYICGLSADEFTLHKEGERALAFYKNEADPTDMLIWTLFYQYIRYANTAIEGLTASTKLTPSVKQQLLGEARFVRAFCYFYLVNLFGDVPLQVVSDYKQNSKKPRTPSDQVYQQIITDLQEAKQLLNPAYLEANVQNTTTERVRPNKWAATALLARVYLFREKWAEAETNASAVIEQQALYDTVSVQHVFARNNKESIWQLQPVVKNYPLEADIFAAQQLVSASPFLLSAFEESDRRRQAWLSSGTVLYPSKYHSMPAGAVMTQYLVVLRLTEQYLIRAEARAQLGNQDGAMADLNLVRSRAGLEPINTNSRPKLVTAIFRERQTEFFAEWGHRWLDLKRSKNVNAVMAAAGPQKGGAWKAYKQWYPLLASDLVLNPNLKQNEGY</sequence>
<keyword evidence="4" id="KW-0472">Membrane</keyword>
<keyword evidence="9" id="KW-1185">Reference proteome</keyword>
<dbReference type="InterPro" id="IPR033985">
    <property type="entry name" value="SusD-like_N"/>
</dbReference>
<keyword evidence="3" id="KW-0732">Signal</keyword>
<gene>
    <name evidence="8" type="ORF">GO493_15360</name>
</gene>
<evidence type="ECO:0000256" key="3">
    <source>
        <dbReference type="ARBA" id="ARBA00022729"/>
    </source>
</evidence>
<feature type="domain" description="RagB/SusD" evidence="6">
    <location>
        <begin position="318"/>
        <end position="451"/>
    </location>
</feature>
<evidence type="ECO:0000256" key="5">
    <source>
        <dbReference type="ARBA" id="ARBA00023237"/>
    </source>
</evidence>
<dbReference type="InterPro" id="IPR011990">
    <property type="entry name" value="TPR-like_helical_dom_sf"/>
</dbReference>
<dbReference type="GO" id="GO:0009279">
    <property type="term" value="C:cell outer membrane"/>
    <property type="evidence" value="ECO:0007669"/>
    <property type="project" value="UniProtKB-SubCell"/>
</dbReference>
<comment type="similarity">
    <text evidence="2">Belongs to the SusD family.</text>
</comment>
<protein>
    <submittedName>
        <fullName evidence="8">RagB/SusD family nutrient uptake outer membrane protein</fullName>
    </submittedName>
</protein>
<name>A0A7K1U5T9_9BACT</name>
<proteinExistence type="inferred from homology"/>
<evidence type="ECO:0000256" key="1">
    <source>
        <dbReference type="ARBA" id="ARBA00004442"/>
    </source>
</evidence>
<keyword evidence="5" id="KW-0998">Cell outer membrane</keyword>
<dbReference type="SUPFAM" id="SSF48452">
    <property type="entry name" value="TPR-like"/>
    <property type="match status" value="1"/>
</dbReference>
<evidence type="ECO:0000256" key="2">
    <source>
        <dbReference type="ARBA" id="ARBA00006275"/>
    </source>
</evidence>
<dbReference type="AlphaFoldDB" id="A0A7K1U5T9"/>
<feature type="domain" description="SusD-like N-terminal" evidence="7">
    <location>
        <begin position="91"/>
        <end position="225"/>
    </location>
</feature>
<dbReference type="Pfam" id="PF14322">
    <property type="entry name" value="SusD-like_3"/>
    <property type="match status" value="1"/>
</dbReference>
<evidence type="ECO:0000259" key="7">
    <source>
        <dbReference type="Pfam" id="PF14322"/>
    </source>
</evidence>
<organism evidence="8 9">
    <name type="scientific">Chitinophaga tropicalis</name>
    <dbReference type="NCBI Taxonomy" id="2683588"/>
    <lineage>
        <taxon>Bacteria</taxon>
        <taxon>Pseudomonadati</taxon>
        <taxon>Bacteroidota</taxon>
        <taxon>Chitinophagia</taxon>
        <taxon>Chitinophagales</taxon>
        <taxon>Chitinophagaceae</taxon>
        <taxon>Chitinophaga</taxon>
    </lineage>
</organism>
<evidence type="ECO:0000313" key="9">
    <source>
        <dbReference type="Proteomes" id="UP000461730"/>
    </source>
</evidence>
<reference evidence="8 9" key="1">
    <citation type="submission" date="2019-12" db="EMBL/GenBank/DDBJ databases">
        <title>Chitinophaga sp. strain ysch24 (GDMCC 1.1355), whole genome shotgun sequence.</title>
        <authorList>
            <person name="Zhang X."/>
        </authorList>
    </citation>
    <scope>NUCLEOTIDE SEQUENCE [LARGE SCALE GENOMIC DNA]</scope>
    <source>
        <strain evidence="9">ysch24</strain>
    </source>
</reference>
<evidence type="ECO:0000256" key="4">
    <source>
        <dbReference type="ARBA" id="ARBA00023136"/>
    </source>
</evidence>
<comment type="subcellular location">
    <subcellularLocation>
        <location evidence="1">Cell outer membrane</location>
    </subcellularLocation>
</comment>
<dbReference type="Gene3D" id="1.25.40.390">
    <property type="match status" value="1"/>
</dbReference>
<accession>A0A7K1U5T9</accession>
<evidence type="ECO:0000313" key="8">
    <source>
        <dbReference type="EMBL" id="MVT09646.1"/>
    </source>
</evidence>
<dbReference type="InterPro" id="IPR012944">
    <property type="entry name" value="SusD_RagB_dom"/>
</dbReference>
<evidence type="ECO:0000259" key="6">
    <source>
        <dbReference type="Pfam" id="PF07980"/>
    </source>
</evidence>
<dbReference type="Pfam" id="PF07980">
    <property type="entry name" value="SusD_RagB"/>
    <property type="match status" value="1"/>
</dbReference>